<evidence type="ECO:0000313" key="1">
    <source>
        <dbReference type="EMBL" id="KAK1857860.1"/>
    </source>
</evidence>
<protein>
    <submittedName>
        <fullName evidence="1">Uncharacterized protein</fullName>
    </submittedName>
</protein>
<comment type="caution">
    <text evidence="1">The sequence shown here is derived from an EMBL/GenBank/DDBJ whole genome shotgun (WGS) entry which is preliminary data.</text>
</comment>
<evidence type="ECO:0000313" key="2">
    <source>
        <dbReference type="Proteomes" id="UP000798662"/>
    </source>
</evidence>
<accession>A0ACC3BIT5</accession>
<sequence>MNATTSPGLAAQAPTPTAPANEAAATTGLPGIPALPVDSGPDTLPAPRPGIDFAKAELYLSRLSSMDLRQVLRVLRIKGKMGAPVKEKRSSALEMMRARDMGDEEVEALVDDLDIESASAHSGLAPRTLSSLLTVVPAASSPAPPPTADAEPGRAAGAREPEFTANDVARLFHVECDPMHKDALRKANQPMSRADLDREHVSLWTSVLGPLYNRESYRPEPPALIDGMMDVDLRGMDPSKHSGQRDPSKLEGHYRTLRSLYTVAVANYTRSGQNEPVFKSFVRGDHRLLYIHCLLKGSDAADFVLRTVPTGAQCEVGLPNRTRVEDTEPTPAKRAKVAHVAVLGLSGLTSALAGFAKAMAPASSAGTTAAEIYDNAESIGAVTKQLRAARQDLLADPTDEIAARVVKHLELQVSKLLG</sequence>
<dbReference type="Proteomes" id="UP000798662">
    <property type="component" value="Chromosome 1"/>
</dbReference>
<name>A0ACC3BIT5_PYRYE</name>
<organism evidence="1 2">
    <name type="scientific">Pyropia yezoensis</name>
    <name type="common">Susabi-nori</name>
    <name type="synonym">Porphyra yezoensis</name>
    <dbReference type="NCBI Taxonomy" id="2788"/>
    <lineage>
        <taxon>Eukaryota</taxon>
        <taxon>Rhodophyta</taxon>
        <taxon>Bangiophyceae</taxon>
        <taxon>Bangiales</taxon>
        <taxon>Bangiaceae</taxon>
        <taxon>Pyropia</taxon>
    </lineage>
</organism>
<dbReference type="EMBL" id="CM020618">
    <property type="protein sequence ID" value="KAK1857860.1"/>
    <property type="molecule type" value="Genomic_DNA"/>
</dbReference>
<keyword evidence="2" id="KW-1185">Reference proteome</keyword>
<reference evidence="1" key="1">
    <citation type="submission" date="2019-11" db="EMBL/GenBank/DDBJ databases">
        <title>Nori genome reveals adaptations in red seaweeds to the harsh intertidal environment.</title>
        <authorList>
            <person name="Wang D."/>
            <person name="Mao Y."/>
        </authorList>
    </citation>
    <scope>NUCLEOTIDE SEQUENCE</scope>
    <source>
        <tissue evidence="1">Gametophyte</tissue>
    </source>
</reference>
<proteinExistence type="predicted"/>
<gene>
    <name evidence="1" type="ORF">I4F81_000474</name>
</gene>